<dbReference type="GeneTree" id="ENSGT01150000286909"/>
<dbReference type="PROSITE" id="PS50878">
    <property type="entry name" value="RT_POL"/>
    <property type="match status" value="1"/>
</dbReference>
<reference evidence="2" key="1">
    <citation type="submission" date="2014-08" db="EMBL/GenBank/DDBJ databases">
        <authorList>
            <person name="Senf B."/>
            <person name="Petzold A."/>
            <person name="Downie B.R."/>
            <person name="Koch P."/>
            <person name="Platzer M."/>
        </authorList>
    </citation>
    <scope>NUCLEOTIDE SEQUENCE [LARGE SCALE GENOMIC DNA]</scope>
    <source>
        <strain evidence="2">GRZ</strain>
    </source>
</reference>
<accession>A0A8C6PJA8</accession>
<proteinExistence type="predicted"/>
<dbReference type="InterPro" id="IPR043502">
    <property type="entry name" value="DNA/RNA_pol_sf"/>
</dbReference>
<dbReference type="Proteomes" id="UP000694548">
    <property type="component" value="Chromosome sgr09"/>
</dbReference>
<dbReference type="SUPFAM" id="SSF56672">
    <property type="entry name" value="DNA/RNA polymerases"/>
    <property type="match status" value="1"/>
</dbReference>
<name>A0A8C6PJA8_NOTFU</name>
<dbReference type="Ensembl" id="ENSNFUT00015046699.1">
    <property type="protein sequence ID" value="ENSNFUP00015044751.1"/>
    <property type="gene ID" value="ENSNFUG00015021296.1"/>
</dbReference>
<organism evidence="2 3">
    <name type="scientific">Nothobranchius furzeri</name>
    <name type="common">Turquoise killifish</name>
    <dbReference type="NCBI Taxonomy" id="105023"/>
    <lineage>
        <taxon>Eukaryota</taxon>
        <taxon>Metazoa</taxon>
        <taxon>Chordata</taxon>
        <taxon>Craniata</taxon>
        <taxon>Vertebrata</taxon>
        <taxon>Euteleostomi</taxon>
        <taxon>Actinopterygii</taxon>
        <taxon>Neopterygii</taxon>
        <taxon>Teleostei</taxon>
        <taxon>Neoteleostei</taxon>
        <taxon>Acanthomorphata</taxon>
        <taxon>Ovalentaria</taxon>
        <taxon>Atherinomorphae</taxon>
        <taxon>Cyprinodontiformes</taxon>
        <taxon>Nothobranchiidae</taxon>
        <taxon>Nothobranchius</taxon>
    </lineage>
</organism>
<sequence>MLTVFVLRTFIFHITIAFSLTCQFLRPHLLLAVWLISHELFRNALDDCQRAVRNSRSKYFANIVTTHSGNQRVLYKTLNAVLSTDNSSTVAITDDLCSQFLSFFLDKVSNIRTLIISPGDVLLPVSVCTGCFDHFEPITLPALERLISSMKPSGCPDDIVPARLFREVLPVVAPYVLNIINSSLVSGTIPSFFKHAVLQSLLKKSGLDPTVLGNFRPMSKLPFLSKVLEKAFYNQIMPHLNNFGVLDKFQSGFRQYHSTESAHIRVFNDIMLSTDSGSHVALVMLDLSAAFDTVDHDILLSRLENLVGIKGSALDWFCSYFDNRSIRVRMDDSSSPSAALPWDVPQGSILGPLLFSIYILPLGLIFRNFNISFHFYVDNCQIYVPLKTFTSIQPLLDCLGEVKDWLAANFLLLNDFKTELIVFTPNGSSSSAPDFSALPFKSSQTIVNLGIKMDVALKMDPRVNHMVKTCFYQLRSLFKLKPILNRRHLETTIHAFITSRLDYSNAILFGISKAALSRLQLIQNATARFLTNTGHRQPITPILARLHLLTVHYRMRLKIVLFVFKALNGLAPTYISELLTPYLRSGDLHLLQIPCLRCKTCGE</sequence>
<dbReference type="AlphaFoldDB" id="A0A8C6PJA8"/>
<protein>
    <recommendedName>
        <fullName evidence="1">Reverse transcriptase domain-containing protein</fullName>
    </recommendedName>
</protein>
<evidence type="ECO:0000259" key="1">
    <source>
        <dbReference type="PROSITE" id="PS50878"/>
    </source>
</evidence>
<reference evidence="2" key="2">
    <citation type="submission" date="2025-08" db="UniProtKB">
        <authorList>
            <consortium name="Ensembl"/>
        </authorList>
    </citation>
    <scope>IDENTIFICATION</scope>
</reference>
<reference evidence="2" key="3">
    <citation type="submission" date="2025-09" db="UniProtKB">
        <authorList>
            <consortium name="Ensembl"/>
        </authorList>
    </citation>
    <scope>IDENTIFICATION</scope>
</reference>
<keyword evidence="3" id="KW-1185">Reference proteome</keyword>
<dbReference type="CDD" id="cd01650">
    <property type="entry name" value="RT_nLTR_like"/>
    <property type="match status" value="1"/>
</dbReference>
<evidence type="ECO:0000313" key="3">
    <source>
        <dbReference type="Proteomes" id="UP000694548"/>
    </source>
</evidence>
<dbReference type="Pfam" id="PF00078">
    <property type="entry name" value="RVT_1"/>
    <property type="match status" value="1"/>
</dbReference>
<dbReference type="InterPro" id="IPR000477">
    <property type="entry name" value="RT_dom"/>
</dbReference>
<feature type="domain" description="Reverse transcriptase" evidence="1">
    <location>
        <begin position="182"/>
        <end position="453"/>
    </location>
</feature>
<dbReference type="PANTHER" id="PTHR33332">
    <property type="entry name" value="REVERSE TRANSCRIPTASE DOMAIN-CONTAINING PROTEIN"/>
    <property type="match status" value="1"/>
</dbReference>
<evidence type="ECO:0000313" key="2">
    <source>
        <dbReference type="Ensembl" id="ENSNFUP00015044751.1"/>
    </source>
</evidence>